<evidence type="ECO:0008006" key="3">
    <source>
        <dbReference type="Google" id="ProtNLM"/>
    </source>
</evidence>
<organism evidence="1 2">
    <name type="scientific">Oryza meyeriana var. granulata</name>
    <dbReference type="NCBI Taxonomy" id="110450"/>
    <lineage>
        <taxon>Eukaryota</taxon>
        <taxon>Viridiplantae</taxon>
        <taxon>Streptophyta</taxon>
        <taxon>Embryophyta</taxon>
        <taxon>Tracheophyta</taxon>
        <taxon>Spermatophyta</taxon>
        <taxon>Magnoliopsida</taxon>
        <taxon>Liliopsida</taxon>
        <taxon>Poales</taxon>
        <taxon>Poaceae</taxon>
        <taxon>BOP clade</taxon>
        <taxon>Oryzoideae</taxon>
        <taxon>Oryzeae</taxon>
        <taxon>Oryzinae</taxon>
        <taxon>Oryza</taxon>
        <taxon>Oryza meyeriana</taxon>
    </lineage>
</organism>
<keyword evidence="2" id="KW-1185">Reference proteome</keyword>
<proteinExistence type="predicted"/>
<evidence type="ECO:0000313" key="1">
    <source>
        <dbReference type="EMBL" id="KAF0906518.1"/>
    </source>
</evidence>
<dbReference type="EMBL" id="SPHZ02000007">
    <property type="protein sequence ID" value="KAF0906518.1"/>
    <property type="molecule type" value="Genomic_DNA"/>
</dbReference>
<accession>A0A6G1D1F6</accession>
<dbReference type="OrthoDB" id="642536at2759"/>
<evidence type="ECO:0000313" key="2">
    <source>
        <dbReference type="Proteomes" id="UP000479710"/>
    </source>
</evidence>
<name>A0A6G1D1F6_9ORYZ</name>
<sequence>MRTNVLGAMDERFTVFEVDFGSSRWAEVRTVGDDRALFLGRWFSRANEEWADRVFFLEDGAGDEWLLVMIRNQRKEKLQLIFELVIKFKRRKRVHLKLHTTQRRRKATGERARLVAVDRQLPGGVYTPGQNYNIAPEAKF</sequence>
<gene>
    <name evidence="1" type="ORF">E2562_011500</name>
</gene>
<dbReference type="AlphaFoldDB" id="A0A6G1D1F6"/>
<protein>
    <recommendedName>
        <fullName evidence="3">DUF295 domain-containing protein</fullName>
    </recommendedName>
</protein>
<reference evidence="1 2" key="1">
    <citation type="submission" date="2019-11" db="EMBL/GenBank/DDBJ databases">
        <title>Whole genome sequence of Oryza granulata.</title>
        <authorList>
            <person name="Li W."/>
        </authorList>
    </citation>
    <scope>NUCLEOTIDE SEQUENCE [LARGE SCALE GENOMIC DNA]</scope>
    <source>
        <strain evidence="2">cv. Menghai</strain>
        <tissue evidence="1">Leaf</tissue>
    </source>
</reference>
<comment type="caution">
    <text evidence="1">The sequence shown here is derived from an EMBL/GenBank/DDBJ whole genome shotgun (WGS) entry which is preliminary data.</text>
</comment>
<dbReference type="Proteomes" id="UP000479710">
    <property type="component" value="Unassembled WGS sequence"/>
</dbReference>